<dbReference type="PANTHER" id="PTHR46233">
    <property type="entry name" value="HYDROXYACYLGLUTATHIONE HYDROLASE GLOC"/>
    <property type="match status" value="1"/>
</dbReference>
<dbReference type="CDD" id="cd06262">
    <property type="entry name" value="metallo-hydrolase-like_MBL-fold"/>
    <property type="match status" value="1"/>
</dbReference>
<dbReference type="Pfam" id="PF00753">
    <property type="entry name" value="Lactamase_B"/>
    <property type="match status" value="1"/>
</dbReference>
<reference evidence="2 3" key="1">
    <citation type="journal article" date="2019" name="Int. J. Syst. Evol. Microbiol.">
        <title>The Global Catalogue of Microorganisms (GCM) 10K type strain sequencing project: providing services to taxonomists for standard genome sequencing and annotation.</title>
        <authorList>
            <consortium name="The Broad Institute Genomics Platform"/>
            <consortium name="The Broad Institute Genome Sequencing Center for Infectious Disease"/>
            <person name="Wu L."/>
            <person name="Ma J."/>
        </authorList>
    </citation>
    <scope>NUCLEOTIDE SEQUENCE [LARGE SCALE GENOMIC DNA]</scope>
    <source>
        <strain evidence="2 3">JCM 16014</strain>
    </source>
</reference>
<keyword evidence="3" id="KW-1185">Reference proteome</keyword>
<accession>A0ABN2UBU1</accession>
<dbReference type="PANTHER" id="PTHR46233:SF1">
    <property type="entry name" value="CONSERVED PROTEIN"/>
    <property type="match status" value="1"/>
</dbReference>
<evidence type="ECO:0000259" key="1">
    <source>
        <dbReference type="SMART" id="SM00849"/>
    </source>
</evidence>
<dbReference type="Proteomes" id="UP001500751">
    <property type="component" value="Unassembled WGS sequence"/>
</dbReference>
<dbReference type="InterPro" id="IPR051453">
    <property type="entry name" value="MBL_Glyoxalase_II"/>
</dbReference>
<dbReference type="RefSeq" id="WP_344666281.1">
    <property type="nucleotide sequence ID" value="NZ_BAAAQN010000015.1"/>
</dbReference>
<organism evidence="2 3">
    <name type="scientific">Catenulispora yoronensis</name>
    <dbReference type="NCBI Taxonomy" id="450799"/>
    <lineage>
        <taxon>Bacteria</taxon>
        <taxon>Bacillati</taxon>
        <taxon>Actinomycetota</taxon>
        <taxon>Actinomycetes</taxon>
        <taxon>Catenulisporales</taxon>
        <taxon>Catenulisporaceae</taxon>
        <taxon>Catenulispora</taxon>
    </lineage>
</organism>
<sequence length="204" mass="20917">MTYHGSVHVGGPPAVHELAWLIVTKLAVGPAATNCYLLRDRLTGEQLLVDAADDAPALIRLVNGSLAAVVTTHRHHDHWRALAELAAATGAVTMAGAYDMGAIEVPTAVPLLDGDEIQVGRSTLTAVQLGGDTPGAVALLYDDPKGHPHLFTGDCLSGKEPHGPAPLDLAAGPLAGLPDETWVYPGHGDDSTLGAARAGQGLGD</sequence>
<dbReference type="InterPro" id="IPR001279">
    <property type="entry name" value="Metallo-B-lactamas"/>
</dbReference>
<proteinExistence type="predicted"/>
<dbReference type="InterPro" id="IPR036866">
    <property type="entry name" value="RibonucZ/Hydroxyglut_hydro"/>
</dbReference>
<dbReference type="EMBL" id="BAAAQN010000015">
    <property type="protein sequence ID" value="GAA2029224.1"/>
    <property type="molecule type" value="Genomic_DNA"/>
</dbReference>
<evidence type="ECO:0000313" key="3">
    <source>
        <dbReference type="Proteomes" id="UP001500751"/>
    </source>
</evidence>
<gene>
    <name evidence="2" type="ORF">GCM10009839_30860</name>
</gene>
<feature type="domain" description="Metallo-beta-lactamase" evidence="1">
    <location>
        <begin position="32"/>
        <end position="187"/>
    </location>
</feature>
<dbReference type="SUPFAM" id="SSF56281">
    <property type="entry name" value="Metallo-hydrolase/oxidoreductase"/>
    <property type="match status" value="1"/>
</dbReference>
<protein>
    <submittedName>
        <fullName evidence="2">MBL fold metallo-hydrolase</fullName>
    </submittedName>
</protein>
<comment type="caution">
    <text evidence="2">The sequence shown here is derived from an EMBL/GenBank/DDBJ whole genome shotgun (WGS) entry which is preliminary data.</text>
</comment>
<dbReference type="SMART" id="SM00849">
    <property type="entry name" value="Lactamase_B"/>
    <property type="match status" value="1"/>
</dbReference>
<dbReference type="Gene3D" id="3.60.15.10">
    <property type="entry name" value="Ribonuclease Z/Hydroxyacylglutathione hydrolase-like"/>
    <property type="match status" value="1"/>
</dbReference>
<name>A0ABN2UBU1_9ACTN</name>
<evidence type="ECO:0000313" key="2">
    <source>
        <dbReference type="EMBL" id="GAA2029224.1"/>
    </source>
</evidence>